<proteinExistence type="predicted"/>
<dbReference type="AlphaFoldDB" id="A0A133UD84"/>
<dbReference type="PATRIC" id="fig|1698264.3.peg.830"/>
<dbReference type="PANTHER" id="PTHR42930:SF2">
    <property type="entry name" value="PHOU DOMAIN-CONTAINING PROTEIN"/>
    <property type="match status" value="1"/>
</dbReference>
<dbReference type="InterPro" id="IPR007159">
    <property type="entry name" value="SpoVT-AbrB_dom"/>
</dbReference>
<dbReference type="GO" id="GO:0003677">
    <property type="term" value="F:DNA binding"/>
    <property type="evidence" value="ECO:0007669"/>
    <property type="project" value="InterPro"/>
</dbReference>
<sequence length="349" mass="39744">MRNKEKGEIRKVQLTGGSTYTISLPKKWMDKMELGAGEGMLIEEQGSSLLLSPAKLEREERRESKMEVDPQESVDSINRKILSLYLVGYNVINITSSGDRLNSSQREAIKDFVRKKLVGTEIISESIEEISLRTLLSYSELSVKGALRRMYRVATSMQENAMTALEENDRELAKDVVEIDDEVDRFQMYLIREIKAAIQNPSLLDEIGLKTSRECLGYRLVSTSVERVGDHAATMAKNFLEMENPIDEDSLQKLKEINSLSNSILKKSVESLFDENYEEAEVVIQKLGKIYSLEEEMNQFLVEENPPEAMRIRLILESMRRIAEYGSDVAEIVLNLTVTKQNSSLPEEE</sequence>
<gene>
    <name evidence="2" type="ORF">AKJ65_07980</name>
</gene>
<dbReference type="SUPFAM" id="SSF109755">
    <property type="entry name" value="PhoU-like"/>
    <property type="match status" value="1"/>
</dbReference>
<reference evidence="2 3" key="1">
    <citation type="journal article" date="2016" name="Sci. Rep.">
        <title>Metabolic traits of an uncultured archaeal lineage -MSBL1- from brine pools of the Red Sea.</title>
        <authorList>
            <person name="Mwirichia R."/>
            <person name="Alam I."/>
            <person name="Rashid M."/>
            <person name="Vinu M."/>
            <person name="Ba-Alawi W."/>
            <person name="Anthony Kamau A."/>
            <person name="Kamanda Ngugi D."/>
            <person name="Goker M."/>
            <person name="Klenk H.P."/>
            <person name="Bajic V."/>
            <person name="Stingl U."/>
        </authorList>
    </citation>
    <scope>NUCLEOTIDE SEQUENCE [LARGE SCALE GENOMIC DNA]</scope>
    <source>
        <strain evidence="2">SCGC-AAA259E19</strain>
    </source>
</reference>
<dbReference type="GO" id="GO:0030643">
    <property type="term" value="P:intracellular phosphate ion homeostasis"/>
    <property type="evidence" value="ECO:0007669"/>
    <property type="project" value="InterPro"/>
</dbReference>
<keyword evidence="3" id="KW-1185">Reference proteome</keyword>
<dbReference type="EMBL" id="LHXO01000182">
    <property type="protein sequence ID" value="KXA92147.1"/>
    <property type="molecule type" value="Genomic_DNA"/>
</dbReference>
<comment type="caution">
    <text evidence="2">The sequence shown here is derived from an EMBL/GenBank/DDBJ whole genome shotgun (WGS) entry which is preliminary data.</text>
</comment>
<organism evidence="2 3">
    <name type="scientific">candidate division MSBL1 archaeon SCGC-AAA259E19</name>
    <dbReference type="NCBI Taxonomy" id="1698264"/>
    <lineage>
        <taxon>Archaea</taxon>
        <taxon>Methanobacteriati</taxon>
        <taxon>Methanobacteriota</taxon>
        <taxon>candidate division MSBL1</taxon>
    </lineage>
</organism>
<dbReference type="InterPro" id="IPR038078">
    <property type="entry name" value="PhoU-like_sf"/>
</dbReference>
<dbReference type="Gene3D" id="1.20.58.220">
    <property type="entry name" value="Phosphate transport system protein phou homolog 2, domain 2"/>
    <property type="match status" value="2"/>
</dbReference>
<dbReference type="Pfam" id="PF01895">
    <property type="entry name" value="PhoU"/>
    <property type="match status" value="2"/>
</dbReference>
<evidence type="ECO:0000259" key="1">
    <source>
        <dbReference type="SMART" id="SM00966"/>
    </source>
</evidence>
<dbReference type="Pfam" id="PF04014">
    <property type="entry name" value="MazE_antitoxin"/>
    <property type="match status" value="1"/>
</dbReference>
<dbReference type="InterPro" id="IPR028366">
    <property type="entry name" value="PhoU"/>
</dbReference>
<accession>A0A133UD84</accession>
<dbReference type="SMART" id="SM00966">
    <property type="entry name" value="SpoVT_AbrB"/>
    <property type="match status" value="1"/>
</dbReference>
<dbReference type="GO" id="GO:0045936">
    <property type="term" value="P:negative regulation of phosphate metabolic process"/>
    <property type="evidence" value="ECO:0007669"/>
    <property type="project" value="InterPro"/>
</dbReference>
<dbReference type="InterPro" id="IPR026022">
    <property type="entry name" value="PhoU_dom"/>
</dbReference>
<protein>
    <recommendedName>
        <fullName evidence="1">SpoVT-AbrB domain-containing protein</fullName>
    </recommendedName>
</protein>
<dbReference type="PANTHER" id="PTHR42930">
    <property type="entry name" value="PHOSPHATE-SPECIFIC TRANSPORT SYSTEM ACCESSORY PROTEIN PHOU"/>
    <property type="match status" value="1"/>
</dbReference>
<evidence type="ECO:0000313" key="2">
    <source>
        <dbReference type="EMBL" id="KXA92147.1"/>
    </source>
</evidence>
<evidence type="ECO:0000313" key="3">
    <source>
        <dbReference type="Proteomes" id="UP000070284"/>
    </source>
</evidence>
<name>A0A133UD84_9EURY</name>
<feature type="domain" description="SpoVT-AbrB" evidence="1">
    <location>
        <begin position="14"/>
        <end position="59"/>
    </location>
</feature>
<dbReference type="Proteomes" id="UP000070284">
    <property type="component" value="Unassembled WGS sequence"/>
</dbReference>